<dbReference type="InterPro" id="IPR016193">
    <property type="entry name" value="Cytidine_deaminase-like"/>
</dbReference>
<evidence type="ECO:0000313" key="5">
    <source>
        <dbReference type="Proteomes" id="UP000664904"/>
    </source>
</evidence>
<protein>
    <submittedName>
        <fullName evidence="4">Nucleoside deaminase</fullName>
    </submittedName>
</protein>
<dbReference type="RefSeq" id="WP_208844805.1">
    <property type="nucleotide sequence ID" value="NZ_CP072135.1"/>
</dbReference>
<dbReference type="Proteomes" id="UP000664904">
    <property type="component" value="Plasmid unnamed5"/>
</dbReference>
<dbReference type="InterPro" id="IPR002125">
    <property type="entry name" value="CMP_dCMP_dom"/>
</dbReference>
<dbReference type="AlphaFoldDB" id="A0A975DJV0"/>
<dbReference type="KEGG" id="pxi:J5O05_20540"/>
<dbReference type="InterPro" id="IPR016192">
    <property type="entry name" value="APOBEC/CMP_deaminase_Zn-bd"/>
</dbReference>
<dbReference type="GO" id="GO:0008270">
    <property type="term" value="F:zinc ion binding"/>
    <property type="evidence" value="ECO:0007669"/>
    <property type="project" value="InterPro"/>
</dbReference>
<sequence>MNYENYVDLAIESAIKSAVNGNLPYGCILLSPEGQVIETGENSILTKPDLIGHAEINLIQALKNKYSSDYLKQCTIVTSDEPCSMCSSAIYWAGFNRLIYGLSKQRFYREFGRDNPDWDFEISAKDILSKGGRDTEVIGPFLEDKILEMHKAYKAGKLK</sequence>
<dbReference type="Gene3D" id="3.40.140.10">
    <property type="entry name" value="Cytidine Deaminase, domain 2"/>
    <property type="match status" value="1"/>
</dbReference>
<evidence type="ECO:0000256" key="1">
    <source>
        <dbReference type="ARBA" id="ARBA00022723"/>
    </source>
</evidence>
<keyword evidence="1" id="KW-0479">Metal-binding</keyword>
<keyword evidence="5" id="KW-1185">Reference proteome</keyword>
<dbReference type="PROSITE" id="PS51747">
    <property type="entry name" value="CYT_DCMP_DEAMINASES_2"/>
    <property type="match status" value="1"/>
</dbReference>
<evidence type="ECO:0000256" key="2">
    <source>
        <dbReference type="ARBA" id="ARBA00022833"/>
    </source>
</evidence>
<reference evidence="4" key="1">
    <citation type="submission" date="2021-03" db="EMBL/GenBank/DDBJ databases">
        <title>Complete Genome of Pseudoalteromonas xiamenensis STKMTI.2, a new potential marine bacterium producing anti-Vibrio compounds.</title>
        <authorList>
            <person name="Handayani D.P."/>
            <person name="Isnansetyo A."/>
            <person name="Istiqomah I."/>
            <person name="Jumina J."/>
        </authorList>
    </citation>
    <scope>NUCLEOTIDE SEQUENCE</scope>
    <source>
        <strain evidence="4">STKMTI.2</strain>
        <plasmid evidence="4">unnamed5</plasmid>
    </source>
</reference>
<organism evidence="4 5">
    <name type="scientific">Pseudoalteromonas xiamenensis</name>
    <dbReference type="NCBI Taxonomy" id="882626"/>
    <lineage>
        <taxon>Bacteria</taxon>
        <taxon>Pseudomonadati</taxon>
        <taxon>Pseudomonadota</taxon>
        <taxon>Gammaproteobacteria</taxon>
        <taxon>Alteromonadales</taxon>
        <taxon>Pseudoalteromonadaceae</taxon>
        <taxon>Pseudoalteromonas</taxon>
    </lineage>
</organism>
<evidence type="ECO:0000313" key="4">
    <source>
        <dbReference type="EMBL" id="QTH73186.1"/>
    </source>
</evidence>
<keyword evidence="4" id="KW-0614">Plasmid</keyword>
<dbReference type="SUPFAM" id="SSF53927">
    <property type="entry name" value="Cytidine deaminase-like"/>
    <property type="match status" value="1"/>
</dbReference>
<dbReference type="EMBL" id="CP072135">
    <property type="protein sequence ID" value="QTH73186.1"/>
    <property type="molecule type" value="Genomic_DNA"/>
</dbReference>
<gene>
    <name evidence="4" type="ORF">J5O05_20540</name>
</gene>
<dbReference type="GO" id="GO:0016787">
    <property type="term" value="F:hydrolase activity"/>
    <property type="evidence" value="ECO:0007669"/>
    <property type="project" value="InterPro"/>
</dbReference>
<name>A0A975DJV0_9GAMM</name>
<keyword evidence="2" id="KW-0862">Zinc</keyword>
<proteinExistence type="predicted"/>
<feature type="domain" description="CMP/dCMP-type deaminase" evidence="3">
    <location>
        <begin position="1"/>
        <end position="115"/>
    </location>
</feature>
<dbReference type="PANTHER" id="PTHR11079">
    <property type="entry name" value="CYTOSINE DEAMINASE FAMILY MEMBER"/>
    <property type="match status" value="1"/>
</dbReference>
<dbReference type="CDD" id="cd01285">
    <property type="entry name" value="nucleoside_deaminase"/>
    <property type="match status" value="1"/>
</dbReference>
<dbReference type="PANTHER" id="PTHR11079:SF179">
    <property type="entry name" value="TRNA(ADENINE(34)) DEAMINASE, CHLOROPLASTIC"/>
    <property type="match status" value="1"/>
</dbReference>
<accession>A0A975DJV0</accession>
<dbReference type="Pfam" id="PF00383">
    <property type="entry name" value="dCMP_cyt_deam_1"/>
    <property type="match status" value="1"/>
</dbReference>
<evidence type="ECO:0000259" key="3">
    <source>
        <dbReference type="PROSITE" id="PS51747"/>
    </source>
</evidence>
<geneLocation type="plasmid" evidence="4 5">
    <name>unnamed5</name>
</geneLocation>
<dbReference type="PROSITE" id="PS00903">
    <property type="entry name" value="CYT_DCMP_DEAMINASES_1"/>
    <property type="match status" value="1"/>
</dbReference>